<sequence length="334" mass="35970">PSLFTALPATSSARLPAAGPLHNLILFLLLLLPLPSPIPGRNSALAVVSVDSDSALVDFVHRGDVVVALDDIRIASADAWHEYLLHGNPKGESGMGWCIDPVAFLSGPSSCCDVNAAQSADACFTYTTLPEPHLTVERCVDPLPLLVPSAQDAIPTRCSISSAGADTHGSQEGMETPCACVRPRADQQLLRLVLASGEEGAQRVILWRGPRWEVYEQISVSSSRFAWLPLWMSDAFDLFVTYTRTLSFTLFILNLLPLAPLDGAHLLDALLSSTPSTPDVELDDAESGKTRRRKPTWITREGRRVSAAMKRTTQGLVGVGVVLGVLVVLREGMQ</sequence>
<proteinExistence type="predicted"/>
<evidence type="ECO:0000256" key="4">
    <source>
        <dbReference type="ARBA" id="ARBA00023136"/>
    </source>
</evidence>
<dbReference type="GO" id="GO:0012505">
    <property type="term" value="C:endomembrane system"/>
    <property type="evidence" value="ECO:0007669"/>
    <property type="project" value="UniProtKB-SubCell"/>
</dbReference>
<dbReference type="Pfam" id="PF02163">
    <property type="entry name" value="Peptidase_M50"/>
    <property type="match status" value="1"/>
</dbReference>
<dbReference type="EMBL" id="SEOQ01000447">
    <property type="protein sequence ID" value="TFY62779.1"/>
    <property type="molecule type" value="Genomic_DNA"/>
</dbReference>
<dbReference type="STRING" id="205917.A0A4Y9YP33"/>
<evidence type="ECO:0000256" key="7">
    <source>
        <dbReference type="SAM" id="SignalP"/>
    </source>
</evidence>
<evidence type="ECO:0000313" key="10">
    <source>
        <dbReference type="Proteomes" id="UP000298327"/>
    </source>
</evidence>
<dbReference type="GO" id="GO:0031293">
    <property type="term" value="P:membrane protein intracellular domain proteolysis"/>
    <property type="evidence" value="ECO:0007669"/>
    <property type="project" value="TreeGrafter"/>
</dbReference>
<organism evidence="9 10">
    <name type="scientific">Dentipellis fragilis</name>
    <dbReference type="NCBI Taxonomy" id="205917"/>
    <lineage>
        <taxon>Eukaryota</taxon>
        <taxon>Fungi</taxon>
        <taxon>Dikarya</taxon>
        <taxon>Basidiomycota</taxon>
        <taxon>Agaricomycotina</taxon>
        <taxon>Agaricomycetes</taxon>
        <taxon>Russulales</taxon>
        <taxon>Hericiaceae</taxon>
        <taxon>Dentipellis</taxon>
    </lineage>
</organism>
<evidence type="ECO:0000259" key="8">
    <source>
        <dbReference type="Pfam" id="PF02163"/>
    </source>
</evidence>
<dbReference type="AlphaFoldDB" id="A0A4Y9YP33"/>
<name>A0A4Y9YP33_9AGAM</name>
<evidence type="ECO:0000313" key="9">
    <source>
        <dbReference type="EMBL" id="TFY62779.1"/>
    </source>
</evidence>
<comment type="caution">
    <text evidence="9">The sequence shown here is derived from an EMBL/GenBank/DDBJ whole genome shotgun (WGS) entry which is preliminary data.</text>
</comment>
<dbReference type="OrthoDB" id="7694678at2759"/>
<dbReference type="GO" id="GO:0016020">
    <property type="term" value="C:membrane"/>
    <property type="evidence" value="ECO:0007669"/>
    <property type="project" value="InterPro"/>
</dbReference>
<dbReference type="GO" id="GO:0004222">
    <property type="term" value="F:metalloendopeptidase activity"/>
    <property type="evidence" value="ECO:0007669"/>
    <property type="project" value="InterPro"/>
</dbReference>
<reference evidence="9 10" key="1">
    <citation type="submission" date="2019-02" db="EMBL/GenBank/DDBJ databases">
        <title>Genome sequencing of the rare red list fungi Dentipellis fragilis.</title>
        <authorList>
            <person name="Buettner E."/>
            <person name="Kellner H."/>
        </authorList>
    </citation>
    <scope>NUCLEOTIDE SEQUENCE [LARGE SCALE GENOMIC DNA]</scope>
    <source>
        <strain evidence="9 10">DSM 105465</strain>
    </source>
</reference>
<dbReference type="GO" id="GO:1905897">
    <property type="term" value="P:regulation of response to endoplasmic reticulum stress"/>
    <property type="evidence" value="ECO:0007669"/>
    <property type="project" value="TreeGrafter"/>
</dbReference>
<evidence type="ECO:0000256" key="1">
    <source>
        <dbReference type="ARBA" id="ARBA00004127"/>
    </source>
</evidence>
<feature type="domain" description="Peptidase M50" evidence="8">
    <location>
        <begin position="236"/>
        <end position="274"/>
    </location>
</feature>
<keyword evidence="7" id="KW-0732">Signal</keyword>
<accession>A0A4Y9YP33</accession>
<dbReference type="PANTHER" id="PTHR13325">
    <property type="entry name" value="PROTEASE M50 MEMBRANE-BOUND TRANSCRIPTION FACTOR SITE 2 PROTEASE"/>
    <property type="match status" value="1"/>
</dbReference>
<evidence type="ECO:0000256" key="2">
    <source>
        <dbReference type="ARBA" id="ARBA00022692"/>
    </source>
</evidence>
<keyword evidence="2 6" id="KW-0812">Transmembrane</keyword>
<evidence type="ECO:0000256" key="6">
    <source>
        <dbReference type="SAM" id="Phobius"/>
    </source>
</evidence>
<feature type="non-terminal residue" evidence="9">
    <location>
        <position position="1"/>
    </location>
</feature>
<protein>
    <recommendedName>
        <fullName evidence="5">Endopeptidase S2P</fullName>
    </recommendedName>
</protein>
<feature type="transmembrane region" description="Helical" evidence="6">
    <location>
        <begin position="312"/>
        <end position="329"/>
    </location>
</feature>
<dbReference type="GO" id="GO:0005737">
    <property type="term" value="C:cytoplasm"/>
    <property type="evidence" value="ECO:0007669"/>
    <property type="project" value="TreeGrafter"/>
</dbReference>
<feature type="chain" id="PRO_5021394023" description="Endopeptidase S2P" evidence="7">
    <location>
        <begin position="41"/>
        <end position="334"/>
    </location>
</feature>
<keyword evidence="3 6" id="KW-1133">Transmembrane helix</keyword>
<keyword evidence="10" id="KW-1185">Reference proteome</keyword>
<comment type="subcellular location">
    <subcellularLocation>
        <location evidence="1">Endomembrane system</location>
        <topology evidence="1">Multi-pass membrane protein</topology>
    </subcellularLocation>
</comment>
<dbReference type="CDD" id="cd05709">
    <property type="entry name" value="S2P-M50"/>
    <property type="match status" value="1"/>
</dbReference>
<evidence type="ECO:0000256" key="5">
    <source>
        <dbReference type="ARBA" id="ARBA00032658"/>
    </source>
</evidence>
<keyword evidence="4 6" id="KW-0472">Membrane</keyword>
<dbReference type="Proteomes" id="UP000298327">
    <property type="component" value="Unassembled WGS sequence"/>
</dbReference>
<evidence type="ECO:0000256" key="3">
    <source>
        <dbReference type="ARBA" id="ARBA00022989"/>
    </source>
</evidence>
<dbReference type="PANTHER" id="PTHR13325:SF3">
    <property type="entry name" value="MEMBRANE-BOUND TRANSCRIPTION FACTOR SITE-2 PROTEASE"/>
    <property type="match status" value="1"/>
</dbReference>
<feature type="signal peptide" evidence="7">
    <location>
        <begin position="1"/>
        <end position="40"/>
    </location>
</feature>
<gene>
    <name evidence="9" type="ORF">EVG20_g6575</name>
</gene>
<dbReference type="InterPro" id="IPR008915">
    <property type="entry name" value="Peptidase_M50"/>
</dbReference>
<dbReference type="InterPro" id="IPR001193">
    <property type="entry name" value="MBTPS2"/>
</dbReference>